<keyword evidence="2" id="KW-0472">Membrane</keyword>
<dbReference type="Pfam" id="PF12860">
    <property type="entry name" value="PAS_7"/>
    <property type="match status" value="1"/>
</dbReference>
<dbReference type="InterPro" id="IPR000160">
    <property type="entry name" value="GGDEF_dom"/>
</dbReference>
<dbReference type="InterPro" id="IPR029787">
    <property type="entry name" value="Nucleotide_cyclase"/>
</dbReference>
<name>A0A560MEQ5_9BRAD</name>
<dbReference type="InterPro" id="IPR043128">
    <property type="entry name" value="Rev_trsase/Diguanyl_cyclase"/>
</dbReference>
<dbReference type="Pfam" id="PF22588">
    <property type="entry name" value="dCache_1_like"/>
    <property type="match status" value="1"/>
</dbReference>
<dbReference type="SMART" id="SM00052">
    <property type="entry name" value="EAL"/>
    <property type="match status" value="1"/>
</dbReference>
<evidence type="ECO:0000259" key="4">
    <source>
        <dbReference type="PROSITE" id="PS50887"/>
    </source>
</evidence>
<dbReference type="Gene3D" id="3.30.450.20">
    <property type="entry name" value="PAS domain"/>
    <property type="match status" value="3"/>
</dbReference>
<proteinExistence type="predicted"/>
<dbReference type="RefSeq" id="WP_146985766.1">
    <property type="nucleotide sequence ID" value="NZ_VITY01000003.1"/>
</dbReference>
<dbReference type="Pfam" id="PF00563">
    <property type="entry name" value="EAL"/>
    <property type="match status" value="1"/>
</dbReference>
<dbReference type="AlphaFoldDB" id="A0A560MEQ5"/>
<dbReference type="CDD" id="cd01948">
    <property type="entry name" value="EAL"/>
    <property type="match status" value="1"/>
</dbReference>
<feature type="domain" description="GGDEF" evidence="4">
    <location>
        <begin position="497"/>
        <end position="630"/>
    </location>
</feature>
<dbReference type="SUPFAM" id="SSF55785">
    <property type="entry name" value="PYP-like sensor domain (PAS domain)"/>
    <property type="match status" value="1"/>
</dbReference>
<gene>
    <name evidence="5" type="ORF">FBZ93_103482</name>
</gene>
<feature type="region of interest" description="Disordered" evidence="1">
    <location>
        <begin position="889"/>
        <end position="910"/>
    </location>
</feature>
<dbReference type="SUPFAM" id="SSF141868">
    <property type="entry name" value="EAL domain-like"/>
    <property type="match status" value="1"/>
</dbReference>
<dbReference type="Pfam" id="PF00990">
    <property type="entry name" value="GGDEF"/>
    <property type="match status" value="1"/>
</dbReference>
<dbReference type="NCBIfam" id="TIGR00229">
    <property type="entry name" value="sensory_box"/>
    <property type="match status" value="1"/>
</dbReference>
<keyword evidence="2" id="KW-0812">Transmembrane</keyword>
<dbReference type="PANTHER" id="PTHR44757">
    <property type="entry name" value="DIGUANYLATE CYCLASE DGCP"/>
    <property type="match status" value="1"/>
</dbReference>
<evidence type="ECO:0000256" key="1">
    <source>
        <dbReference type="SAM" id="MobiDB-lite"/>
    </source>
</evidence>
<dbReference type="CDD" id="cd12914">
    <property type="entry name" value="PDC1_DGC_like"/>
    <property type="match status" value="1"/>
</dbReference>
<dbReference type="Gene3D" id="3.30.70.270">
    <property type="match status" value="1"/>
</dbReference>
<feature type="transmembrane region" description="Helical" evidence="2">
    <location>
        <begin position="20"/>
        <end position="42"/>
    </location>
</feature>
<feature type="domain" description="EAL" evidence="3">
    <location>
        <begin position="639"/>
        <end position="890"/>
    </location>
</feature>
<feature type="transmembrane region" description="Helical" evidence="2">
    <location>
        <begin position="304"/>
        <end position="326"/>
    </location>
</feature>
<organism evidence="5 6">
    <name type="scientific">Bradyrhizobium macuxiense</name>
    <dbReference type="NCBI Taxonomy" id="1755647"/>
    <lineage>
        <taxon>Bacteria</taxon>
        <taxon>Pseudomonadati</taxon>
        <taxon>Pseudomonadota</taxon>
        <taxon>Alphaproteobacteria</taxon>
        <taxon>Hyphomicrobiales</taxon>
        <taxon>Nitrobacteraceae</taxon>
        <taxon>Bradyrhizobium</taxon>
    </lineage>
</organism>
<dbReference type="PROSITE" id="PS50887">
    <property type="entry name" value="GGDEF"/>
    <property type="match status" value="1"/>
</dbReference>
<dbReference type="NCBIfam" id="TIGR00254">
    <property type="entry name" value="GGDEF"/>
    <property type="match status" value="1"/>
</dbReference>
<comment type="caution">
    <text evidence="5">The sequence shown here is derived from an EMBL/GenBank/DDBJ whole genome shotgun (WGS) entry which is preliminary data.</text>
</comment>
<dbReference type="EMBL" id="VITY01000003">
    <property type="protein sequence ID" value="TWC05465.1"/>
    <property type="molecule type" value="Genomic_DNA"/>
</dbReference>
<evidence type="ECO:0000313" key="5">
    <source>
        <dbReference type="EMBL" id="TWC05465.1"/>
    </source>
</evidence>
<dbReference type="CDD" id="cd12915">
    <property type="entry name" value="PDC2_DGC_like"/>
    <property type="match status" value="1"/>
</dbReference>
<dbReference type="InterPro" id="IPR035919">
    <property type="entry name" value="EAL_sf"/>
</dbReference>
<dbReference type="CDD" id="cd01949">
    <property type="entry name" value="GGDEF"/>
    <property type="match status" value="1"/>
</dbReference>
<dbReference type="OrthoDB" id="9814202at2"/>
<feature type="compositionally biased region" description="Basic residues" evidence="1">
    <location>
        <begin position="901"/>
        <end position="910"/>
    </location>
</feature>
<dbReference type="InterPro" id="IPR035965">
    <property type="entry name" value="PAS-like_dom_sf"/>
</dbReference>
<keyword evidence="6" id="KW-1185">Reference proteome</keyword>
<dbReference type="STRING" id="1755647.AS156_39170"/>
<dbReference type="InterPro" id="IPR054327">
    <property type="entry name" value="His-kinase-like_sensor"/>
</dbReference>
<sequence length="910" mass="99783">MNPHGSASFNITSVIGTGPIRWLILGGAVLMAAIAIGATLMAENFRERALHNSERELENTVLLLARHFDQQLDDLEVVQRDLIAFMRDNGIATVENYKRRMSSADIHAMLKSKMDALSNVGSLNVFDADGLLINSSGAWPLPQASIADRDYFNIFRSSPYSPDMMVAPVVSRVSGNWTTAIVRKVSGPHGEFLGVVGRGIEPATFEKFFSTVALGEGAAIAMHHRDGTLLARYPHVEEMIGKNFRSGPASQQQVFELPASTARLTSPVDGKDRLVSSRALTKFPIVVVATTTTEAALANWREQIGILIAVTAASVLAIAILLTLVVRKLIQQHRAQQQRLTLEKLRLDTAVNNMTQGLLLFDAAQRLVICNKRYIEMYGLSADVIRPGCSFRDVIVHRHLTGSFQGDVERYVNLVLRDVGVRNTMVITTPDGRSIQVVNEPLADGGWLATHEDVTERRRAEERITHLAHYDALTDLPNRALFHEEIKRELLHVTPDSQLAVLYIDIDEFKGVNDSLGHMVGDELLKSVARTLSGVIDDGDFVARLGGDEFAIVQTDVKSELEVSDLVARIYEVIRSPYQCLGHQVTTDASIGIALAPKDGTDLDQIMKNADLAMYAAKSAGRRVARFFEPAMDADARARRELEMELRRTIAAGSGLEVYYQPCVDLRSNEITGCEALVRWRHPVRGMISPAEFVPIAEETGLINQLGEWVLMTACKEAVNWPDHIRLAVNVSPVQFRSGTLALKVIAALAASGLSAGRLELEITEAVLIRDDETALAALHQLRAIGIRIALDDFGTGYSSLSYLKRFPFDKIKIDRCFVTDIADPQGSAGIVEAVVNIAAERSMTTTAEGVETAQQQQLLRELGCSEMQGYLFSAPKPAAQIRELLAGHRRGPAAGSSQPGRRRPVARTA</sequence>
<keyword evidence="2" id="KW-1133">Transmembrane helix</keyword>
<evidence type="ECO:0000313" key="6">
    <source>
        <dbReference type="Proteomes" id="UP000321304"/>
    </source>
</evidence>
<dbReference type="SMART" id="SM00267">
    <property type="entry name" value="GGDEF"/>
    <property type="match status" value="1"/>
</dbReference>
<accession>A0A560MEQ5</accession>
<dbReference type="SUPFAM" id="SSF55073">
    <property type="entry name" value="Nucleotide cyclase"/>
    <property type="match status" value="1"/>
</dbReference>
<dbReference type="Proteomes" id="UP000321304">
    <property type="component" value="Unassembled WGS sequence"/>
</dbReference>
<dbReference type="PROSITE" id="PS50883">
    <property type="entry name" value="EAL"/>
    <property type="match status" value="1"/>
</dbReference>
<reference evidence="5 6" key="1">
    <citation type="submission" date="2019-06" db="EMBL/GenBank/DDBJ databases">
        <title>Genomic Encyclopedia of Type Strains, Phase IV (KMG-V): Genome sequencing to study the core and pangenomes of soil and plant-associated prokaryotes.</title>
        <authorList>
            <person name="Whitman W."/>
        </authorList>
    </citation>
    <scope>NUCLEOTIDE SEQUENCE [LARGE SCALE GENOMIC DNA]</scope>
    <source>
        <strain evidence="5 6">BR 10355</strain>
    </source>
</reference>
<dbReference type="InterPro" id="IPR000014">
    <property type="entry name" value="PAS"/>
</dbReference>
<evidence type="ECO:0000259" key="3">
    <source>
        <dbReference type="PROSITE" id="PS50883"/>
    </source>
</evidence>
<protein>
    <submittedName>
        <fullName evidence="5">Diguanylate cyclase/phosphodiesterase</fullName>
    </submittedName>
</protein>
<dbReference type="Gene3D" id="3.20.20.450">
    <property type="entry name" value="EAL domain"/>
    <property type="match status" value="1"/>
</dbReference>
<dbReference type="PANTHER" id="PTHR44757:SF2">
    <property type="entry name" value="BIOFILM ARCHITECTURE MAINTENANCE PROTEIN MBAA"/>
    <property type="match status" value="1"/>
</dbReference>
<evidence type="ECO:0000256" key="2">
    <source>
        <dbReference type="SAM" id="Phobius"/>
    </source>
</evidence>
<dbReference type="InterPro" id="IPR052155">
    <property type="entry name" value="Biofilm_reg_signaling"/>
</dbReference>
<dbReference type="InterPro" id="IPR001633">
    <property type="entry name" value="EAL_dom"/>
</dbReference>